<dbReference type="RefSeq" id="XP_028486424.1">
    <property type="nucleotide sequence ID" value="XM_028630225.1"/>
</dbReference>
<feature type="compositionally biased region" description="Basic and acidic residues" evidence="1">
    <location>
        <begin position="356"/>
        <end position="368"/>
    </location>
</feature>
<dbReference type="PANTHER" id="PTHR47349">
    <property type="entry name" value="CHROMOSOME 8, WHOLE GENOME SHOTGUN SEQUENCE"/>
    <property type="match status" value="1"/>
</dbReference>
<feature type="compositionally biased region" description="Low complexity" evidence="1">
    <location>
        <begin position="12"/>
        <end position="29"/>
    </location>
</feature>
<feature type="compositionally biased region" description="Polar residues" evidence="1">
    <location>
        <begin position="254"/>
        <end position="274"/>
    </location>
</feature>
<gene>
    <name evidence="3" type="ORF">C8Q69DRAFT_461176</name>
</gene>
<keyword evidence="4" id="KW-1185">Reference proteome</keyword>
<dbReference type="Proteomes" id="UP000283841">
    <property type="component" value="Unassembled WGS sequence"/>
</dbReference>
<dbReference type="Pfam" id="PF26147">
    <property type="entry name" value="AB_HYDROLASE_YMC0-YMC35"/>
    <property type="match status" value="1"/>
</dbReference>
<feature type="compositionally biased region" description="Polar residues" evidence="1">
    <location>
        <begin position="158"/>
        <end position="186"/>
    </location>
</feature>
<feature type="compositionally biased region" description="Polar residues" evidence="1">
    <location>
        <begin position="110"/>
        <end position="147"/>
    </location>
</feature>
<evidence type="ECO:0000313" key="4">
    <source>
        <dbReference type="Proteomes" id="UP000283841"/>
    </source>
</evidence>
<sequence length="850" mass="92630">MPSMGSRKRVQPEPSAAASQSSLPASEHSPPSEPARGRSTSETQRSGASWYTKSWPRVSKAAAVTEVARESISVAGNVASDLVASTATLSNPSRQFRSPSIRLTKKDGASSRSLPASVATTRINIASNGLESTLDSPDSQTSDPATSTKDKEDKPADSTVTPNNTIKEPTGSPNPNEADGTTTKSRTPTEAETAQPQEPEQTQSSGWFTWWYRPAPVENNSVDNSQSADAPVVPSSEEQPPPETEDKQEDGQAKQDTTLSEQAHSDAATQSTAHPTAAQRRSWFLMWSGSPAPPKAPAEQGPSAEPRLATDQTPAEEINNKPPTDPSENGRSESVDSSARQPDNARSSGWSFWYRDTSKDSSTKKAEEVQDGDTAEAESAAAKQLKENQEPVQKGRRPPAKQTVKGQPKERGEPAPTATVMSVPEQPATLTKTKAPEGPASKQLQKAIPNQVLPSFRDTFATKESPSLLQTIGRQTIGRIFQYSKESDNKHVYVVKEPPRIRKALAIGVHGYFPAPLIRTVLGQPTGTSVKFSNMAAKAIRQWTESHGYSCDVQKIALEGEGRIAERVDLLWKLLLNWIEEIRKADFVLIACHSQGVPVATILVSKLISFGCLNAQRVGICAMAGVNLGPFPDYKSRWISGSAGELFDFAHANSQVSRDYEAALESALNYGVRISYIGSIDDQLVSLESSLFSPISHPYIYRAAFVDSRVHAPSFLSHLVGFALKLRNLGIPDHGIIRELSSPLAGSLYAGEGHSRLYEDEAVYYLAIEFALETSNVSGAALRIQRPPQSPTPNPYILPFAMRGLLEEEYVRRELYQETMELLKQFDDWKPSSKVLKDVKFRLEGIRSKL</sequence>
<dbReference type="InterPro" id="IPR058934">
    <property type="entry name" value="YMC020W-like"/>
</dbReference>
<reference evidence="3 4" key="1">
    <citation type="journal article" date="2018" name="Front. Microbiol.">
        <title>Genomic and genetic insights into a cosmopolitan fungus, Paecilomyces variotii (Eurotiales).</title>
        <authorList>
            <person name="Urquhart A.S."/>
            <person name="Mondo S.J."/>
            <person name="Makela M.R."/>
            <person name="Hane J.K."/>
            <person name="Wiebenga A."/>
            <person name="He G."/>
            <person name="Mihaltcheva S."/>
            <person name="Pangilinan J."/>
            <person name="Lipzen A."/>
            <person name="Barry K."/>
            <person name="de Vries R.P."/>
            <person name="Grigoriev I.V."/>
            <person name="Idnurm A."/>
        </authorList>
    </citation>
    <scope>NUCLEOTIDE SEQUENCE [LARGE SCALE GENOMIC DNA]</scope>
    <source>
        <strain evidence="3 4">CBS 101075</strain>
    </source>
</reference>
<dbReference type="PANTHER" id="PTHR47349:SF1">
    <property type="entry name" value="AER328WP"/>
    <property type="match status" value="1"/>
</dbReference>
<feature type="compositionally biased region" description="Polar residues" evidence="1">
    <location>
        <begin position="218"/>
        <end position="228"/>
    </location>
</feature>
<feature type="domain" description="YMC020W-like alpha/beta hydrolase" evidence="2">
    <location>
        <begin position="453"/>
        <end position="809"/>
    </location>
</feature>
<feature type="compositionally biased region" description="Polar residues" evidence="1">
    <location>
        <begin position="335"/>
        <end position="350"/>
    </location>
</feature>
<evidence type="ECO:0000256" key="1">
    <source>
        <dbReference type="SAM" id="MobiDB-lite"/>
    </source>
</evidence>
<evidence type="ECO:0000259" key="2">
    <source>
        <dbReference type="Pfam" id="PF26147"/>
    </source>
</evidence>
<feature type="region of interest" description="Disordered" evidence="1">
    <location>
        <begin position="86"/>
        <end position="442"/>
    </location>
</feature>
<dbReference type="EMBL" id="RCNU01000003">
    <property type="protein sequence ID" value="RWQ96779.1"/>
    <property type="molecule type" value="Genomic_DNA"/>
</dbReference>
<organism evidence="3 4">
    <name type="scientific">Byssochlamys spectabilis</name>
    <name type="common">Paecilomyces variotii</name>
    <dbReference type="NCBI Taxonomy" id="264951"/>
    <lineage>
        <taxon>Eukaryota</taxon>
        <taxon>Fungi</taxon>
        <taxon>Dikarya</taxon>
        <taxon>Ascomycota</taxon>
        <taxon>Pezizomycotina</taxon>
        <taxon>Eurotiomycetes</taxon>
        <taxon>Eurotiomycetidae</taxon>
        <taxon>Eurotiales</taxon>
        <taxon>Thermoascaceae</taxon>
        <taxon>Paecilomyces</taxon>
    </lineage>
</organism>
<proteinExistence type="predicted"/>
<evidence type="ECO:0000313" key="3">
    <source>
        <dbReference type="EMBL" id="RWQ96779.1"/>
    </source>
</evidence>
<protein>
    <recommendedName>
        <fullName evidence="2">YMC020W-like alpha/beta hydrolase domain-containing protein</fullName>
    </recommendedName>
</protein>
<feature type="compositionally biased region" description="Polar residues" evidence="1">
    <location>
        <begin position="38"/>
        <end position="52"/>
    </location>
</feature>
<feature type="compositionally biased region" description="Low complexity" evidence="1">
    <location>
        <begin position="188"/>
        <end position="203"/>
    </location>
</feature>
<feature type="compositionally biased region" description="Polar residues" evidence="1">
    <location>
        <begin position="86"/>
        <end position="98"/>
    </location>
</feature>
<accession>A0A443HY67</accession>
<dbReference type="InterPro" id="IPR058933">
    <property type="entry name" value="YMC020W-like_ab_hydrolase"/>
</dbReference>
<comment type="caution">
    <text evidence="3">The sequence shown here is derived from an EMBL/GenBank/DDBJ whole genome shotgun (WGS) entry which is preliminary data.</text>
</comment>
<dbReference type="AlphaFoldDB" id="A0A443HY67"/>
<name>A0A443HY67_BYSSP</name>
<feature type="region of interest" description="Disordered" evidence="1">
    <location>
        <begin position="1"/>
        <end position="55"/>
    </location>
</feature>
<dbReference type="VEuPathDB" id="FungiDB:C8Q69DRAFT_461176"/>
<dbReference type="GeneID" id="39599502"/>